<evidence type="ECO:0000256" key="3">
    <source>
        <dbReference type="SAM" id="SignalP"/>
    </source>
</evidence>
<evidence type="ECO:0000256" key="1">
    <source>
        <dbReference type="ARBA" id="ARBA00006499"/>
    </source>
</evidence>
<dbReference type="RefSeq" id="WP_150762670.1">
    <property type="nucleotide sequence ID" value="NZ_CABVHW010000001.1"/>
</dbReference>
<accession>A0A5E6ZHP7</accession>
<dbReference type="SUPFAM" id="SSF53474">
    <property type="entry name" value="alpha/beta-Hydrolases"/>
    <property type="match status" value="1"/>
</dbReference>
<reference evidence="5 6" key="1">
    <citation type="submission" date="2019-09" db="EMBL/GenBank/DDBJ databases">
        <authorList>
            <person name="Chandra G."/>
            <person name="Truman W A."/>
        </authorList>
    </citation>
    <scope>NUCLEOTIDE SEQUENCE [LARGE SCALE GENOMIC DNA]</scope>
    <source>
        <strain evidence="5">PS710</strain>
    </source>
</reference>
<protein>
    <recommendedName>
        <fullName evidence="4">Phospholipase/carboxylesterase/thioesterase domain-containing protein</fullName>
    </recommendedName>
</protein>
<organism evidence="5 6">
    <name type="scientific">Pseudomonas fluorescens</name>
    <dbReference type="NCBI Taxonomy" id="294"/>
    <lineage>
        <taxon>Bacteria</taxon>
        <taxon>Pseudomonadati</taxon>
        <taxon>Pseudomonadota</taxon>
        <taxon>Gammaproteobacteria</taxon>
        <taxon>Pseudomonadales</taxon>
        <taxon>Pseudomonadaceae</taxon>
        <taxon>Pseudomonas</taxon>
    </lineage>
</organism>
<feature type="chain" id="PRO_5022946010" description="Phospholipase/carboxylesterase/thioesterase domain-containing protein" evidence="3">
    <location>
        <begin position="22"/>
        <end position="241"/>
    </location>
</feature>
<comment type="similarity">
    <text evidence="1">Belongs to the AB hydrolase superfamily. AB hydrolase 2 family.</text>
</comment>
<evidence type="ECO:0000256" key="2">
    <source>
        <dbReference type="ARBA" id="ARBA00022801"/>
    </source>
</evidence>
<evidence type="ECO:0000259" key="4">
    <source>
        <dbReference type="Pfam" id="PF02230"/>
    </source>
</evidence>
<dbReference type="AlphaFoldDB" id="A0A5E6ZHP7"/>
<keyword evidence="2" id="KW-0378">Hydrolase</keyword>
<evidence type="ECO:0000313" key="5">
    <source>
        <dbReference type="EMBL" id="VVN65990.1"/>
    </source>
</evidence>
<feature type="domain" description="Phospholipase/carboxylesterase/thioesterase" evidence="4">
    <location>
        <begin position="37"/>
        <end position="238"/>
    </location>
</feature>
<evidence type="ECO:0000313" key="6">
    <source>
        <dbReference type="Proteomes" id="UP000381093"/>
    </source>
</evidence>
<name>A0A5E6ZHP7_PSEFL</name>
<dbReference type="GO" id="GO:0016787">
    <property type="term" value="F:hydrolase activity"/>
    <property type="evidence" value="ECO:0007669"/>
    <property type="project" value="UniProtKB-KW"/>
</dbReference>
<dbReference type="InterPro" id="IPR050565">
    <property type="entry name" value="LYPA1-2/EST-like"/>
</dbReference>
<keyword evidence="3" id="KW-0732">Signal</keyword>
<dbReference type="InterPro" id="IPR029058">
    <property type="entry name" value="AB_hydrolase_fold"/>
</dbReference>
<dbReference type="Pfam" id="PF02230">
    <property type="entry name" value="Abhydrolase_2"/>
    <property type="match status" value="1"/>
</dbReference>
<gene>
    <name evidence="5" type="ORF">PS710_00103</name>
</gene>
<sequence length="241" mass="26666" precursor="true">MLKFFALLTLLTLLASAAVHAQTPLQTDLPLKYLEQIHAESRDQPLVIFLHGYGSNEQDLFDIKDALPARYNYLSVRAPMVMEEGSYKWFREKGTGAYDGETDDLKSSAQVLQDFVAQAAKKYHTQSDKVFLVGFSQGAIMSYEVALRQPEAVGGIAALSGRILPVLKSELKPDEKRQALAIFIGHGTADKRLPYNDGTDANSLLQSLSLKPEFHAYPGVGHSISAIEMQDLSAWLQRLNP</sequence>
<dbReference type="PANTHER" id="PTHR10655:SF17">
    <property type="entry name" value="LYSOPHOSPHOLIPASE-LIKE PROTEIN 1"/>
    <property type="match status" value="1"/>
</dbReference>
<proteinExistence type="inferred from homology"/>
<dbReference type="InterPro" id="IPR003140">
    <property type="entry name" value="PLipase/COase/thioEstase"/>
</dbReference>
<dbReference type="Gene3D" id="3.40.50.1820">
    <property type="entry name" value="alpha/beta hydrolase"/>
    <property type="match status" value="1"/>
</dbReference>
<dbReference type="Proteomes" id="UP000381093">
    <property type="component" value="Unassembled WGS sequence"/>
</dbReference>
<feature type="signal peptide" evidence="3">
    <location>
        <begin position="1"/>
        <end position="21"/>
    </location>
</feature>
<dbReference type="EMBL" id="CABVHW010000001">
    <property type="protein sequence ID" value="VVN65990.1"/>
    <property type="molecule type" value="Genomic_DNA"/>
</dbReference>
<dbReference type="PANTHER" id="PTHR10655">
    <property type="entry name" value="LYSOPHOSPHOLIPASE-RELATED"/>
    <property type="match status" value="1"/>
</dbReference>